<dbReference type="GO" id="GO:0006508">
    <property type="term" value="P:proteolysis"/>
    <property type="evidence" value="ECO:0007669"/>
    <property type="project" value="UniProtKB-KW"/>
</dbReference>
<dbReference type="InterPro" id="IPR027461">
    <property type="entry name" value="Carboxypeptidase_A_C_sf"/>
</dbReference>
<gene>
    <name evidence="9" type="ORF">FSB78_13825</name>
</gene>
<proteinExistence type="inferred from homology"/>
<evidence type="ECO:0000256" key="1">
    <source>
        <dbReference type="ARBA" id="ARBA00010233"/>
    </source>
</evidence>
<dbReference type="AlphaFoldDB" id="A0A5C6UI70"/>
<evidence type="ECO:0000256" key="2">
    <source>
        <dbReference type="ARBA" id="ARBA00022645"/>
    </source>
</evidence>
<evidence type="ECO:0000256" key="3">
    <source>
        <dbReference type="ARBA" id="ARBA00022670"/>
    </source>
</evidence>
<reference evidence="9 10" key="1">
    <citation type="journal article" date="2013" name="Antonie Van Leeuwenhoek">
        <title>Sphingomonas ginsenosidivorax sp. nov., with the ability to transform ginsenosides.</title>
        <authorList>
            <person name="Jin X.F."/>
            <person name="Kim J.K."/>
            <person name="Liu Q.M."/>
            <person name="Kang M.S."/>
            <person name="He D."/>
            <person name="Jin F.X."/>
            <person name="Kim S.C."/>
            <person name="Im W.T."/>
        </authorList>
    </citation>
    <scope>NUCLEOTIDE SEQUENCE [LARGE SCALE GENOMIC DNA]</scope>
    <source>
        <strain evidence="9 10">KHI67</strain>
    </source>
</reference>
<dbReference type="Gene3D" id="3.40.50.10740">
    <property type="entry name" value="Class I glutamine amidotransferase-like"/>
    <property type="match status" value="1"/>
</dbReference>
<dbReference type="InterPro" id="IPR027478">
    <property type="entry name" value="LdcA_N"/>
</dbReference>
<comment type="similarity">
    <text evidence="1">Belongs to the peptidase S66 family.</text>
</comment>
<keyword evidence="2 9" id="KW-0121">Carboxypeptidase</keyword>
<evidence type="ECO:0000313" key="9">
    <source>
        <dbReference type="EMBL" id="TXC71916.1"/>
    </source>
</evidence>
<dbReference type="SUPFAM" id="SSF52317">
    <property type="entry name" value="Class I glutamine amidotransferase-like"/>
    <property type="match status" value="1"/>
</dbReference>
<dbReference type="Pfam" id="PF17676">
    <property type="entry name" value="Peptidase_S66C"/>
    <property type="match status" value="1"/>
</dbReference>
<keyword evidence="3" id="KW-0645">Protease</keyword>
<feature type="active site" description="Charge relay system" evidence="6">
    <location>
        <position position="198"/>
    </location>
</feature>
<dbReference type="PIRSF" id="PIRSF028757">
    <property type="entry name" value="LD-carboxypeptidase"/>
    <property type="match status" value="1"/>
</dbReference>
<protein>
    <submittedName>
        <fullName evidence="9">LD-carboxypeptidase</fullName>
    </submittedName>
</protein>
<dbReference type="EMBL" id="VOQR01000001">
    <property type="protein sequence ID" value="TXC71916.1"/>
    <property type="molecule type" value="Genomic_DNA"/>
</dbReference>
<evidence type="ECO:0000259" key="7">
    <source>
        <dbReference type="Pfam" id="PF02016"/>
    </source>
</evidence>
<dbReference type="PANTHER" id="PTHR30237:SF2">
    <property type="entry name" value="MUREIN TETRAPEPTIDE CARBOXYPEPTIDASE"/>
    <property type="match status" value="1"/>
</dbReference>
<feature type="active site" description="Charge relay system" evidence="6">
    <location>
        <position position="268"/>
    </location>
</feature>
<dbReference type="InterPro" id="IPR029062">
    <property type="entry name" value="Class_I_gatase-like"/>
</dbReference>
<evidence type="ECO:0000256" key="5">
    <source>
        <dbReference type="ARBA" id="ARBA00022825"/>
    </source>
</evidence>
<dbReference type="GO" id="GO:0004180">
    <property type="term" value="F:carboxypeptidase activity"/>
    <property type="evidence" value="ECO:0007669"/>
    <property type="project" value="UniProtKB-KW"/>
</dbReference>
<keyword evidence="5" id="KW-0720">Serine protease</keyword>
<organism evidence="9 10">
    <name type="scientific">Sphingomonas ginsenosidivorax</name>
    <dbReference type="NCBI Taxonomy" id="862135"/>
    <lineage>
        <taxon>Bacteria</taxon>
        <taxon>Pseudomonadati</taxon>
        <taxon>Pseudomonadota</taxon>
        <taxon>Alphaproteobacteria</taxon>
        <taxon>Sphingomonadales</taxon>
        <taxon>Sphingomonadaceae</taxon>
        <taxon>Sphingomonas</taxon>
    </lineage>
</organism>
<dbReference type="InterPro" id="IPR003507">
    <property type="entry name" value="S66_fam"/>
</dbReference>
<dbReference type="GO" id="GO:0008236">
    <property type="term" value="F:serine-type peptidase activity"/>
    <property type="evidence" value="ECO:0007669"/>
    <property type="project" value="UniProtKB-KW"/>
</dbReference>
<evidence type="ECO:0000256" key="6">
    <source>
        <dbReference type="PIRSR" id="PIRSR028757-1"/>
    </source>
</evidence>
<keyword evidence="10" id="KW-1185">Reference proteome</keyword>
<dbReference type="OrthoDB" id="9807329at2"/>
<accession>A0A5C6UI70</accession>
<evidence type="ECO:0000259" key="8">
    <source>
        <dbReference type="Pfam" id="PF17676"/>
    </source>
</evidence>
<feature type="active site" description="Nucleophile" evidence="6">
    <location>
        <position position="111"/>
    </location>
</feature>
<dbReference type="InterPro" id="IPR040449">
    <property type="entry name" value="Peptidase_S66_N"/>
</dbReference>
<dbReference type="InterPro" id="IPR040921">
    <property type="entry name" value="Peptidase_S66C"/>
</dbReference>
<feature type="domain" description="LD-carboxypeptidase N-terminal" evidence="7">
    <location>
        <begin position="12"/>
        <end position="123"/>
    </location>
</feature>
<comment type="caution">
    <text evidence="9">The sequence shown here is derived from an EMBL/GenBank/DDBJ whole genome shotgun (WGS) entry which is preliminary data.</text>
</comment>
<sequence length="280" mass="30475">MGQGPGRRTIRIGVLAASSRASAEAIPKMIAYAATAFPEVELVFHPQCTATDGHFAGSDFARAAAFLEYANDPAFDAIWFLRGGYGANRILAMVMPHLTRAAHHKAYVGYSDVGFLLGALYARRIGRPVHGPMVSDINRQDGEATVARTLGWLARRDRAGLEPGLNGHPSAAFNLTILTSLIGTPWLPDLTDHVLIVEEVSEPMYNVDRMLFKLANATQLKGIAGLRLGAVTAQKPNDPPWGETLDYMMVRWSRDMDVPYLGRAEIGHTQTNHVVPFGIA</sequence>
<dbReference type="SUPFAM" id="SSF141986">
    <property type="entry name" value="LD-carboxypeptidase A C-terminal domain-like"/>
    <property type="match status" value="1"/>
</dbReference>
<dbReference type="Proteomes" id="UP000321250">
    <property type="component" value="Unassembled WGS sequence"/>
</dbReference>
<dbReference type="PANTHER" id="PTHR30237">
    <property type="entry name" value="MURAMOYLTETRAPEPTIDE CARBOXYPEPTIDASE"/>
    <property type="match status" value="1"/>
</dbReference>
<dbReference type="Pfam" id="PF02016">
    <property type="entry name" value="Peptidase_S66"/>
    <property type="match status" value="1"/>
</dbReference>
<dbReference type="Gene3D" id="3.50.30.60">
    <property type="entry name" value="LD-carboxypeptidase A C-terminal domain-like"/>
    <property type="match status" value="1"/>
</dbReference>
<dbReference type="CDD" id="cd07025">
    <property type="entry name" value="Peptidase_S66"/>
    <property type="match status" value="1"/>
</dbReference>
<feature type="domain" description="LD-carboxypeptidase C-terminal" evidence="8">
    <location>
        <begin position="174"/>
        <end position="279"/>
    </location>
</feature>
<keyword evidence="4" id="KW-0378">Hydrolase</keyword>
<evidence type="ECO:0000256" key="4">
    <source>
        <dbReference type="ARBA" id="ARBA00022801"/>
    </source>
</evidence>
<name>A0A5C6UI70_9SPHN</name>
<evidence type="ECO:0000313" key="10">
    <source>
        <dbReference type="Proteomes" id="UP000321250"/>
    </source>
</evidence>